<accession>A0A1S8IRP9</accession>
<protein>
    <recommendedName>
        <fullName evidence="5">Signal peptidase I</fullName>
        <ecNumber evidence="5">3.4.21.89</ecNumber>
    </recommendedName>
</protein>
<reference evidence="7 8" key="1">
    <citation type="submission" date="2017-02" db="EMBL/GenBank/DDBJ databases">
        <title>Clonality and virulence of isolates of VRE in Hematopoietic Stem Cell Transplanted (HSCT) patients.</title>
        <authorList>
            <person name="Marchi A.P."/>
            <person name="Martins R.C."/>
            <person name="Marie S.K."/>
            <person name="Levin A.S."/>
            <person name="Costa S.F."/>
        </authorList>
    </citation>
    <scope>NUCLEOTIDE SEQUENCE [LARGE SCALE GENOMIC DNA]</scope>
    <source>
        <strain evidence="7 8">LIM1759</strain>
    </source>
</reference>
<dbReference type="EC" id="3.4.21.89" evidence="5"/>
<dbReference type="NCBIfam" id="TIGR02228">
    <property type="entry name" value="sigpep_I_arch"/>
    <property type="match status" value="1"/>
</dbReference>
<evidence type="ECO:0000256" key="5">
    <source>
        <dbReference type="NCBIfam" id="TIGR02228"/>
    </source>
</evidence>
<evidence type="ECO:0000313" key="8">
    <source>
        <dbReference type="Proteomes" id="UP000191171"/>
    </source>
</evidence>
<evidence type="ECO:0000256" key="3">
    <source>
        <dbReference type="ARBA" id="ARBA00022989"/>
    </source>
</evidence>
<dbReference type="GO" id="GO:0009003">
    <property type="term" value="F:signal peptidase activity"/>
    <property type="evidence" value="ECO:0007669"/>
    <property type="project" value="UniProtKB-EC"/>
</dbReference>
<dbReference type="SUPFAM" id="SSF51306">
    <property type="entry name" value="LexA/Signal peptidase"/>
    <property type="match status" value="1"/>
</dbReference>
<dbReference type="EMBL" id="MVGJ01000094">
    <property type="protein sequence ID" value="OOL80057.1"/>
    <property type="molecule type" value="Genomic_DNA"/>
</dbReference>
<dbReference type="InterPro" id="IPR036286">
    <property type="entry name" value="LexA/Signal_pep-like_sf"/>
</dbReference>
<evidence type="ECO:0000259" key="6">
    <source>
        <dbReference type="Pfam" id="PF10502"/>
    </source>
</evidence>
<name>A0A1S8IRP9_ENTFC</name>
<organism evidence="7 8">
    <name type="scientific">Enterococcus faecium</name>
    <name type="common">Streptococcus faecium</name>
    <dbReference type="NCBI Taxonomy" id="1352"/>
    <lineage>
        <taxon>Bacteria</taxon>
        <taxon>Bacillati</taxon>
        <taxon>Bacillota</taxon>
        <taxon>Bacilli</taxon>
        <taxon>Lactobacillales</taxon>
        <taxon>Enterococcaceae</taxon>
        <taxon>Enterococcus</taxon>
    </lineage>
</organism>
<evidence type="ECO:0000313" key="7">
    <source>
        <dbReference type="EMBL" id="OOL80057.1"/>
    </source>
</evidence>
<feature type="domain" description="Peptidase S26" evidence="6">
    <location>
        <begin position="17"/>
        <end position="91"/>
    </location>
</feature>
<keyword evidence="2" id="KW-0812">Transmembrane</keyword>
<keyword evidence="3" id="KW-1133">Transmembrane helix</keyword>
<gene>
    <name evidence="7" type="ORF">B1P95_13135</name>
</gene>
<dbReference type="GeneID" id="66453669"/>
<sequence>MKTIPDYKKITFISSITLIIFLILILLVVLVPRIFGLTPYIIEDKEMSPYYAQGNLIYVRPKNTNEILVGDIITYYENSGKKISTRRVIAVENNHEDFYTKADTKTYIEPGVVKKRNIIGSPIFQIPYIGLVLSKTAFAWIQGLFFTIAFCLTGITAWNTFVELKKKRRRTQKFL</sequence>
<comment type="subcellular location">
    <subcellularLocation>
        <location evidence="1">Membrane</location>
    </subcellularLocation>
</comment>
<proteinExistence type="predicted"/>
<dbReference type="InterPro" id="IPR001733">
    <property type="entry name" value="Peptidase_S26B"/>
</dbReference>
<dbReference type="AlphaFoldDB" id="A0A1S8IRP9"/>
<dbReference type="RefSeq" id="WP_002320930.1">
    <property type="nucleotide sequence ID" value="NZ_AP022341.1"/>
</dbReference>
<comment type="caution">
    <text evidence="7">The sequence shown here is derived from an EMBL/GenBank/DDBJ whole genome shotgun (WGS) entry which is preliminary data.</text>
</comment>
<evidence type="ECO:0000256" key="1">
    <source>
        <dbReference type="ARBA" id="ARBA00004370"/>
    </source>
</evidence>
<dbReference type="InterPro" id="IPR019533">
    <property type="entry name" value="Peptidase_S26"/>
</dbReference>
<keyword evidence="4" id="KW-0472">Membrane</keyword>
<dbReference type="Pfam" id="PF10502">
    <property type="entry name" value="Peptidase_S26"/>
    <property type="match status" value="1"/>
</dbReference>
<evidence type="ECO:0000256" key="4">
    <source>
        <dbReference type="ARBA" id="ARBA00023136"/>
    </source>
</evidence>
<evidence type="ECO:0000256" key="2">
    <source>
        <dbReference type="ARBA" id="ARBA00022692"/>
    </source>
</evidence>
<dbReference type="GO" id="GO:0004252">
    <property type="term" value="F:serine-type endopeptidase activity"/>
    <property type="evidence" value="ECO:0007669"/>
    <property type="project" value="UniProtKB-UniRule"/>
</dbReference>
<dbReference type="Proteomes" id="UP000191171">
    <property type="component" value="Unassembled WGS sequence"/>
</dbReference>
<dbReference type="GO" id="GO:0016020">
    <property type="term" value="C:membrane"/>
    <property type="evidence" value="ECO:0007669"/>
    <property type="project" value="UniProtKB-SubCell"/>
</dbReference>
<dbReference type="GO" id="GO:0006465">
    <property type="term" value="P:signal peptide processing"/>
    <property type="evidence" value="ECO:0007669"/>
    <property type="project" value="UniProtKB-UniRule"/>
</dbReference>